<evidence type="ECO:0000256" key="1">
    <source>
        <dbReference type="ARBA" id="ARBA00004374"/>
    </source>
</evidence>
<dbReference type="STRING" id="84645.A0A498MDV3"/>
<dbReference type="FunFam" id="2.40.160.10:FF:000014">
    <property type="entry name" value="Translocase of outer mitochondrial membrane 40 like"/>
    <property type="match status" value="1"/>
</dbReference>
<dbReference type="InterPro" id="IPR036116">
    <property type="entry name" value="FN3_sf"/>
</dbReference>
<dbReference type="InterPro" id="IPR037930">
    <property type="entry name" value="Tom40"/>
</dbReference>
<dbReference type="InterPro" id="IPR027246">
    <property type="entry name" value="Porin_Euk/Tom40"/>
</dbReference>
<evidence type="ECO:0000256" key="9">
    <source>
        <dbReference type="ARBA" id="ARBA00023136"/>
    </source>
</evidence>
<dbReference type="Gene3D" id="2.40.160.10">
    <property type="entry name" value="Porin"/>
    <property type="match status" value="2"/>
</dbReference>
<dbReference type="InterPro" id="IPR015373">
    <property type="entry name" value="Interferon/interleukin_rcp_dom"/>
</dbReference>
<dbReference type="GO" id="GO:0008320">
    <property type="term" value="F:protein transmembrane transporter activity"/>
    <property type="evidence" value="ECO:0007669"/>
    <property type="project" value="InterPro"/>
</dbReference>
<name>A0A498MDV3_LABRO</name>
<comment type="subcellular location">
    <subcellularLocation>
        <location evidence="1">Mitochondrion outer membrane</location>
        <topology evidence="1">Multi-pass membrane protein</topology>
    </subcellularLocation>
</comment>
<dbReference type="CDD" id="cd07305">
    <property type="entry name" value="Porin3_Tom40"/>
    <property type="match status" value="1"/>
</dbReference>
<keyword evidence="6" id="KW-1000">Mitochondrion outer membrane</keyword>
<evidence type="ECO:0000256" key="8">
    <source>
        <dbReference type="ARBA" id="ARBA00023128"/>
    </source>
</evidence>
<dbReference type="Gene3D" id="2.60.40.10">
    <property type="entry name" value="Immunoglobulins"/>
    <property type="match status" value="1"/>
</dbReference>
<keyword evidence="4" id="KW-1134">Transmembrane beta strand</keyword>
<evidence type="ECO:0000256" key="2">
    <source>
        <dbReference type="ARBA" id="ARBA00010510"/>
    </source>
</evidence>
<keyword evidence="11" id="KW-0675">Receptor</keyword>
<dbReference type="Gene3D" id="3.90.175.10">
    <property type="entry name" value="Diphtheria Toxin, domain 1"/>
    <property type="match status" value="1"/>
</dbReference>
<protein>
    <submittedName>
        <fullName evidence="11">Mitochondrial import receptor subunit TOM40B-like protein</fullName>
    </submittedName>
</protein>
<keyword evidence="9" id="KW-0472">Membrane</keyword>
<dbReference type="Pfam" id="PF09294">
    <property type="entry name" value="Interfer-bind"/>
    <property type="match status" value="1"/>
</dbReference>
<organism evidence="11 12">
    <name type="scientific">Labeo rohita</name>
    <name type="common">Indian major carp</name>
    <name type="synonym">Cyprinus rohita</name>
    <dbReference type="NCBI Taxonomy" id="84645"/>
    <lineage>
        <taxon>Eukaryota</taxon>
        <taxon>Metazoa</taxon>
        <taxon>Chordata</taxon>
        <taxon>Craniata</taxon>
        <taxon>Vertebrata</taxon>
        <taxon>Euteleostomi</taxon>
        <taxon>Actinopterygii</taxon>
        <taxon>Neopterygii</taxon>
        <taxon>Teleostei</taxon>
        <taxon>Ostariophysi</taxon>
        <taxon>Cypriniformes</taxon>
        <taxon>Cyprinidae</taxon>
        <taxon>Labeoninae</taxon>
        <taxon>Labeonini</taxon>
        <taxon>Labeo</taxon>
    </lineage>
</organism>
<comment type="similarity">
    <text evidence="2">Belongs to the Tom40 family.</text>
</comment>
<evidence type="ECO:0000313" key="12">
    <source>
        <dbReference type="Proteomes" id="UP000290572"/>
    </source>
</evidence>
<evidence type="ECO:0000256" key="7">
    <source>
        <dbReference type="ARBA" id="ARBA00022927"/>
    </source>
</evidence>
<keyword evidence="5" id="KW-0812">Transmembrane</keyword>
<comment type="caution">
    <text evidence="11">The sequence shown here is derived from an EMBL/GenBank/DDBJ whole genome shotgun (WGS) entry which is preliminary data.</text>
</comment>
<keyword evidence="7" id="KW-0653">Protein transport</keyword>
<keyword evidence="3" id="KW-0813">Transport</keyword>
<evidence type="ECO:0000256" key="6">
    <source>
        <dbReference type="ARBA" id="ARBA00022787"/>
    </source>
</evidence>
<evidence type="ECO:0000259" key="10">
    <source>
        <dbReference type="Pfam" id="PF09294"/>
    </source>
</evidence>
<dbReference type="GO" id="GO:0030150">
    <property type="term" value="P:protein import into mitochondrial matrix"/>
    <property type="evidence" value="ECO:0007669"/>
    <property type="project" value="InterPro"/>
</dbReference>
<evidence type="ECO:0000256" key="5">
    <source>
        <dbReference type="ARBA" id="ARBA00022692"/>
    </source>
</evidence>
<reference evidence="11 12" key="1">
    <citation type="submission" date="2018-03" db="EMBL/GenBank/DDBJ databases">
        <title>Draft genome sequence of Rohu Carp (Labeo rohita).</title>
        <authorList>
            <person name="Das P."/>
            <person name="Kushwaha B."/>
            <person name="Joshi C.G."/>
            <person name="Kumar D."/>
            <person name="Nagpure N.S."/>
            <person name="Sahoo L."/>
            <person name="Das S.P."/>
            <person name="Bit A."/>
            <person name="Patnaik S."/>
            <person name="Meher P.K."/>
            <person name="Jayasankar P."/>
            <person name="Koringa P.G."/>
            <person name="Patel N.V."/>
            <person name="Hinsu A.T."/>
            <person name="Kumar R."/>
            <person name="Pandey M."/>
            <person name="Agarwal S."/>
            <person name="Srivastava S."/>
            <person name="Singh M."/>
            <person name="Iquebal M.A."/>
            <person name="Jaiswal S."/>
            <person name="Angadi U.B."/>
            <person name="Kumar N."/>
            <person name="Raza M."/>
            <person name="Shah T.M."/>
            <person name="Rai A."/>
            <person name="Jena J.K."/>
        </authorList>
    </citation>
    <scope>NUCLEOTIDE SEQUENCE [LARGE SCALE GENOMIC DNA]</scope>
    <source>
        <strain evidence="11">DASCIFA01</strain>
        <tissue evidence="11">Testis</tissue>
    </source>
</reference>
<dbReference type="PANTHER" id="PTHR10802">
    <property type="entry name" value="MITOCHONDRIAL IMPORT RECEPTOR SUBUNIT TOM40"/>
    <property type="match status" value="1"/>
</dbReference>
<dbReference type="EMBL" id="QBIY01012743">
    <property type="protein sequence ID" value="RXN17552.1"/>
    <property type="molecule type" value="Genomic_DNA"/>
</dbReference>
<sequence>MASIPFYGWEAYYDEDRHLKANQAPKSGRLYTMYHGTSVQIARLIVTTGFQQSADGMLGPGVYVSRDQKKAERYPLRAQSTDRVVLKLSVDCGKVKRIDKDNHPLQKTWHNQGYDTAWVPPNCGMKAVPSGLEEDCVYDPKRIEVVDIALAPNTTILNELKQLIAQNKKGPFNSNTSDVFPQQIEGVKLVINKTLSSFFKVSHTFHLSAVAPSSYRFHAEHLQSDTDSKETGSPMLIGEMDSSGSLNAHSLFHLSEKIRAKAVFQTQQAQFVTWQFETEYRGSDFTAAVTMANPDILRESVIMVAHFLQSVSPQLVLGGELVYHRGRAEEGGILTLAGQYSGPNWVATLNAGKGGAHASYYHRANKQIQVGVEFEASTRTQETTFSFGYQMELPEAKMVFRGMLDSRCIIGGVLEKRLYPLPATLIMGAFVNHRADKLQIGLGVNVARLSSPDVKISAEQKSITINFSHWLESKPEVKPLEYLLYLFENSPAEESKFVALISSSESPYIFHDMPSGKNYCVSVSASHQQVLKSNSFNTTKCLFLSDCYFKTYMGPKTKPCGNPANYRGPSKRR</sequence>
<accession>A0A498MDV3</accession>
<keyword evidence="12" id="KW-1185">Reference proteome</keyword>
<dbReference type="SUPFAM" id="SSF49265">
    <property type="entry name" value="Fibronectin type III"/>
    <property type="match status" value="1"/>
</dbReference>
<dbReference type="InterPro" id="IPR013783">
    <property type="entry name" value="Ig-like_fold"/>
</dbReference>
<gene>
    <name evidence="11" type="ORF">ROHU_026832</name>
</gene>
<keyword evidence="8" id="KW-0496">Mitochondrion</keyword>
<dbReference type="SUPFAM" id="SSF56399">
    <property type="entry name" value="ADP-ribosylation"/>
    <property type="match status" value="1"/>
</dbReference>
<proteinExistence type="inferred from homology"/>
<dbReference type="InterPro" id="IPR023614">
    <property type="entry name" value="Porin_dom_sf"/>
</dbReference>
<evidence type="ECO:0000256" key="4">
    <source>
        <dbReference type="ARBA" id="ARBA00022452"/>
    </source>
</evidence>
<dbReference type="AlphaFoldDB" id="A0A498MDV3"/>
<evidence type="ECO:0000256" key="3">
    <source>
        <dbReference type="ARBA" id="ARBA00022448"/>
    </source>
</evidence>
<evidence type="ECO:0000313" key="11">
    <source>
        <dbReference type="EMBL" id="RXN17552.1"/>
    </source>
</evidence>
<dbReference type="FunFam" id="2.40.160.10:FF:000006">
    <property type="entry name" value="Translocase of outer mitochondrial membrane 40 like"/>
    <property type="match status" value="1"/>
</dbReference>
<feature type="domain" description="Interferon/interleukin receptor" evidence="10">
    <location>
        <begin position="448"/>
        <end position="542"/>
    </location>
</feature>
<dbReference type="GO" id="GO:0005741">
    <property type="term" value="C:mitochondrial outer membrane"/>
    <property type="evidence" value="ECO:0007669"/>
    <property type="project" value="UniProtKB-SubCell"/>
</dbReference>
<dbReference type="FunFam" id="3.90.175.10:FF:000003">
    <property type="entry name" value="Grass carp reovirus (GCRV)-induced gene 2p"/>
    <property type="match status" value="1"/>
</dbReference>
<dbReference type="Proteomes" id="UP000290572">
    <property type="component" value="Unassembled WGS sequence"/>
</dbReference>
<dbReference type="Pfam" id="PF01459">
    <property type="entry name" value="Porin_3"/>
    <property type="match status" value="1"/>
</dbReference>